<name>A0A4D6NB44_VIGUN</name>
<keyword evidence="1" id="KW-0175">Coiled coil</keyword>
<feature type="coiled-coil region" evidence="1">
    <location>
        <begin position="55"/>
        <end position="89"/>
    </location>
</feature>
<proteinExistence type="predicted"/>
<evidence type="ECO:0000256" key="1">
    <source>
        <dbReference type="SAM" id="Coils"/>
    </source>
</evidence>
<protein>
    <submittedName>
        <fullName evidence="2">Uncharacterized protein</fullName>
    </submittedName>
</protein>
<sequence length="128" mass="14284">MGVSVLTGKDSGASRLFKQFLAAYEDLGVLLLEWVHSLKMDLLDQMGKFDSLIEWKSLDAEVDSLEANIKDLEAEASFFNATASQVAEETYMYTASELSEREKHVESIYPSEKIPIGSKEKPPQSTMT</sequence>
<dbReference type="AlphaFoldDB" id="A0A4D6NB44"/>
<reference evidence="2 3" key="1">
    <citation type="submission" date="2019-04" db="EMBL/GenBank/DDBJ databases">
        <title>An improved genome assembly and genetic linkage map for asparagus bean, Vigna unguiculata ssp. sesquipedialis.</title>
        <authorList>
            <person name="Xia Q."/>
            <person name="Zhang R."/>
            <person name="Dong Y."/>
        </authorList>
    </citation>
    <scope>NUCLEOTIDE SEQUENCE [LARGE SCALE GENOMIC DNA]</scope>
    <source>
        <tissue evidence="2">Leaf</tissue>
    </source>
</reference>
<gene>
    <name evidence="2" type="ORF">DEO72_LG10g1768</name>
</gene>
<evidence type="ECO:0000313" key="2">
    <source>
        <dbReference type="EMBL" id="QCE10538.1"/>
    </source>
</evidence>
<keyword evidence="3" id="KW-1185">Reference proteome</keyword>
<organism evidence="2 3">
    <name type="scientific">Vigna unguiculata</name>
    <name type="common">Cowpea</name>
    <dbReference type="NCBI Taxonomy" id="3917"/>
    <lineage>
        <taxon>Eukaryota</taxon>
        <taxon>Viridiplantae</taxon>
        <taxon>Streptophyta</taxon>
        <taxon>Embryophyta</taxon>
        <taxon>Tracheophyta</taxon>
        <taxon>Spermatophyta</taxon>
        <taxon>Magnoliopsida</taxon>
        <taxon>eudicotyledons</taxon>
        <taxon>Gunneridae</taxon>
        <taxon>Pentapetalae</taxon>
        <taxon>rosids</taxon>
        <taxon>fabids</taxon>
        <taxon>Fabales</taxon>
        <taxon>Fabaceae</taxon>
        <taxon>Papilionoideae</taxon>
        <taxon>50 kb inversion clade</taxon>
        <taxon>NPAAA clade</taxon>
        <taxon>indigoferoid/millettioid clade</taxon>
        <taxon>Phaseoleae</taxon>
        <taxon>Vigna</taxon>
    </lineage>
</organism>
<evidence type="ECO:0000313" key="3">
    <source>
        <dbReference type="Proteomes" id="UP000501690"/>
    </source>
</evidence>
<dbReference type="Proteomes" id="UP000501690">
    <property type="component" value="Linkage Group LG10"/>
</dbReference>
<accession>A0A4D6NB44</accession>
<dbReference type="EMBL" id="CP039354">
    <property type="protein sequence ID" value="QCE10538.1"/>
    <property type="molecule type" value="Genomic_DNA"/>
</dbReference>